<organism evidence="1 2">
    <name type="scientific">Rhizopus stolonifer</name>
    <name type="common">Rhizopus nigricans</name>
    <dbReference type="NCBI Taxonomy" id="4846"/>
    <lineage>
        <taxon>Eukaryota</taxon>
        <taxon>Fungi</taxon>
        <taxon>Fungi incertae sedis</taxon>
        <taxon>Mucoromycota</taxon>
        <taxon>Mucoromycotina</taxon>
        <taxon>Mucoromycetes</taxon>
        <taxon>Mucorales</taxon>
        <taxon>Mucorineae</taxon>
        <taxon>Rhizopodaceae</taxon>
        <taxon>Rhizopus</taxon>
    </lineage>
</organism>
<dbReference type="PANTHER" id="PTHR36971">
    <property type="entry name" value="UNNAMED PRODUCT"/>
    <property type="match status" value="1"/>
</dbReference>
<sequence>PHGIRAIIFADWIQKTFKDLNGIVLDVAGGKGDLAMILSRGFGIPSVVVEPNQRNLPNYWYTRLRRLLYRFETGHLGQPDWKSQAIQIHPDQWPYPITPTYLHTLLDDAFLIHHADLISQVGLFLGLHADQATIPIVEAALKAQKPFAVVPCCVFSHQHRDRRLRSDLLARSRRLI</sequence>
<protein>
    <recommendedName>
        <fullName evidence="3">Methyltransferase domain-containing protein</fullName>
    </recommendedName>
</protein>
<gene>
    <name evidence="1" type="ORF">CU098_000978</name>
</gene>
<feature type="non-terminal residue" evidence="1">
    <location>
        <position position="1"/>
    </location>
</feature>
<dbReference type="PANTHER" id="PTHR36971:SF3">
    <property type="entry name" value="C3H1-TYPE DOMAIN-CONTAINING PROTEIN"/>
    <property type="match status" value="1"/>
</dbReference>
<comment type="caution">
    <text evidence="1">The sequence shown here is derived from an EMBL/GenBank/DDBJ whole genome shotgun (WGS) entry which is preliminary data.</text>
</comment>
<keyword evidence="2" id="KW-1185">Reference proteome</keyword>
<reference evidence="1 2" key="1">
    <citation type="journal article" date="2018" name="G3 (Bethesda)">
        <title>Phylogenetic and Phylogenomic Definition of Rhizopus Species.</title>
        <authorList>
            <person name="Gryganskyi A.P."/>
            <person name="Golan J."/>
            <person name="Dolatabadi S."/>
            <person name="Mondo S."/>
            <person name="Robb S."/>
            <person name="Idnurm A."/>
            <person name="Muszewska A."/>
            <person name="Steczkiewicz K."/>
            <person name="Masonjones S."/>
            <person name="Liao H.L."/>
            <person name="Gajdeczka M.T."/>
            <person name="Anike F."/>
            <person name="Vuek A."/>
            <person name="Anishchenko I.M."/>
            <person name="Voigt K."/>
            <person name="de Hoog G.S."/>
            <person name="Smith M.E."/>
            <person name="Heitman J."/>
            <person name="Vilgalys R."/>
            <person name="Stajich J.E."/>
        </authorList>
    </citation>
    <scope>NUCLEOTIDE SEQUENCE [LARGE SCALE GENOMIC DNA]</scope>
    <source>
        <strain evidence="1 2">LSU 92-RS-03</strain>
    </source>
</reference>
<dbReference type="EMBL" id="PJQM01001355">
    <property type="protein sequence ID" value="RCI02533.1"/>
    <property type="molecule type" value="Genomic_DNA"/>
</dbReference>
<evidence type="ECO:0000313" key="1">
    <source>
        <dbReference type="EMBL" id="RCI02533.1"/>
    </source>
</evidence>
<proteinExistence type="predicted"/>
<evidence type="ECO:0000313" key="2">
    <source>
        <dbReference type="Proteomes" id="UP000253551"/>
    </source>
</evidence>
<dbReference type="OrthoDB" id="7459479at2759"/>
<name>A0A367KJX9_RHIST</name>
<accession>A0A367KJX9</accession>
<evidence type="ECO:0008006" key="3">
    <source>
        <dbReference type="Google" id="ProtNLM"/>
    </source>
</evidence>
<dbReference type="Proteomes" id="UP000253551">
    <property type="component" value="Unassembled WGS sequence"/>
</dbReference>
<dbReference type="AlphaFoldDB" id="A0A367KJX9"/>